<dbReference type="PANTHER" id="PTHR48483:SF2">
    <property type="entry name" value="INTERLEUKIN-27 SUBUNIT BETA"/>
    <property type="match status" value="1"/>
</dbReference>
<comment type="caution">
    <text evidence="17">The sequence shown here is derived from an EMBL/GenBank/DDBJ whole genome shotgun (WGS) entry which is preliminary data.</text>
</comment>
<sequence>MHSPIPGLVRVMVFLAAALASASLAIPEGWGEEGVQYGQVGTDVTLSCTGAHSSSPVQWRRAGAMALPEGSAIQQGALVLPHASLATAGTYSCHSEDGGLLHAVSLRLGYLPGVPFVSCRASDYENFSCSWTSSVETFLPTRYITTYRKLCMVGEGDMSPPCLPVCRNKNGHVGPCLQDPSRSGTCTVHGSEFWSSYRLNITEVNPLGSSFRLLDITMQAIIKPDPPEGLVVEPIPLAPRRLLVSWKYPSSWPKEPHFQLRFRLQYRPVIHRSWSVVETVNLSEVITDAFAGLEHVVQVSAKDFLDAGNWSEWSAEARATPVRDLATVASEETTTDTSPKSLAEEPSQAPNPEPITRNDPLEKMAILVSLGIFAFFVLAAVLVITILIWLRVRRHSKDETKPHNFLVAATHLKALPSESGWR</sequence>
<keyword evidence="3 13" id="KW-0812">Transmembrane</keyword>
<evidence type="ECO:0000256" key="8">
    <source>
        <dbReference type="ARBA" id="ARBA00023157"/>
    </source>
</evidence>
<evidence type="ECO:0000256" key="4">
    <source>
        <dbReference type="ARBA" id="ARBA00022729"/>
    </source>
</evidence>
<dbReference type="FunFam" id="2.60.40.10:FF:000136">
    <property type="entry name" value="Ciliary neurotrophic factor receptor alpha"/>
    <property type="match status" value="1"/>
</dbReference>
<feature type="domain" description="Fibronectin type-III" evidence="16">
    <location>
        <begin position="226"/>
        <end position="323"/>
    </location>
</feature>
<evidence type="ECO:0000256" key="11">
    <source>
        <dbReference type="ARBA" id="ARBA00023319"/>
    </source>
</evidence>
<evidence type="ECO:0000256" key="9">
    <source>
        <dbReference type="ARBA" id="ARBA00023170"/>
    </source>
</evidence>
<keyword evidence="4 14" id="KW-0732">Signal</keyword>
<feature type="transmembrane region" description="Helical" evidence="13">
    <location>
        <begin position="364"/>
        <end position="390"/>
    </location>
</feature>
<dbReference type="Gene3D" id="2.60.40.10">
    <property type="entry name" value="Immunoglobulins"/>
    <property type="match status" value="3"/>
</dbReference>
<protein>
    <submittedName>
        <fullName evidence="17">I11RA protein</fullName>
    </submittedName>
</protein>
<dbReference type="SMART" id="SM00409">
    <property type="entry name" value="IG"/>
    <property type="match status" value="1"/>
</dbReference>
<evidence type="ECO:0000256" key="13">
    <source>
        <dbReference type="SAM" id="Phobius"/>
    </source>
</evidence>
<keyword evidence="8" id="KW-1015">Disulfide bond</keyword>
<dbReference type="InterPro" id="IPR003598">
    <property type="entry name" value="Ig_sub2"/>
</dbReference>
<dbReference type="InterPro" id="IPR003961">
    <property type="entry name" value="FN3_dom"/>
</dbReference>
<dbReference type="PROSITE" id="PS50835">
    <property type="entry name" value="IG_LIKE"/>
    <property type="match status" value="1"/>
</dbReference>
<feature type="region of interest" description="Disordered" evidence="12">
    <location>
        <begin position="324"/>
        <end position="356"/>
    </location>
</feature>
<evidence type="ECO:0000256" key="7">
    <source>
        <dbReference type="ARBA" id="ARBA00023136"/>
    </source>
</evidence>
<evidence type="ECO:0000256" key="2">
    <source>
        <dbReference type="ARBA" id="ARBA00010890"/>
    </source>
</evidence>
<evidence type="ECO:0000313" key="18">
    <source>
        <dbReference type="Proteomes" id="UP000568556"/>
    </source>
</evidence>
<keyword evidence="9" id="KW-0675">Receptor</keyword>
<feature type="non-terminal residue" evidence="17">
    <location>
        <position position="422"/>
    </location>
</feature>
<comment type="similarity">
    <text evidence="2">Belongs to the type I cytokine receptor family. Type 3 subfamily.</text>
</comment>
<evidence type="ECO:0000256" key="6">
    <source>
        <dbReference type="ARBA" id="ARBA00022989"/>
    </source>
</evidence>
<evidence type="ECO:0000256" key="5">
    <source>
        <dbReference type="ARBA" id="ARBA00022737"/>
    </source>
</evidence>
<dbReference type="InterPro" id="IPR003530">
    <property type="entry name" value="Hematopoietin_rcpt_L_F3_CS"/>
</dbReference>
<evidence type="ECO:0000256" key="10">
    <source>
        <dbReference type="ARBA" id="ARBA00023180"/>
    </source>
</evidence>
<evidence type="ECO:0000259" key="16">
    <source>
        <dbReference type="PROSITE" id="PS50853"/>
    </source>
</evidence>
<dbReference type="InterPro" id="IPR003599">
    <property type="entry name" value="Ig_sub"/>
</dbReference>
<gene>
    <name evidence="17" type="primary">Il11ra</name>
    <name evidence="17" type="ORF">CHOACU_R09778</name>
</gene>
<keyword evidence="6 13" id="KW-1133">Transmembrane helix</keyword>
<dbReference type="FunFam" id="2.60.40.10:FF:000545">
    <property type="entry name" value="Interleukin-11 receptor subunit alpha"/>
    <property type="match status" value="1"/>
</dbReference>
<feature type="non-terminal residue" evidence="17">
    <location>
        <position position="1"/>
    </location>
</feature>
<accession>A0A7L0U9D5</accession>
<comment type="subcellular location">
    <subcellularLocation>
        <location evidence="1">Membrane</location>
        <topology evidence="1">Single-pass type I membrane protein</topology>
    </subcellularLocation>
</comment>
<dbReference type="EMBL" id="VXAQ01000541">
    <property type="protein sequence ID" value="NXL62430.1"/>
    <property type="molecule type" value="Genomic_DNA"/>
</dbReference>
<name>A0A7L0U9D5_CHOAC</name>
<keyword evidence="18" id="KW-1185">Reference proteome</keyword>
<dbReference type="InterPro" id="IPR007110">
    <property type="entry name" value="Ig-like_dom"/>
</dbReference>
<dbReference type="InterPro" id="IPR013783">
    <property type="entry name" value="Ig-like_fold"/>
</dbReference>
<evidence type="ECO:0000256" key="1">
    <source>
        <dbReference type="ARBA" id="ARBA00004479"/>
    </source>
</evidence>
<feature type="domain" description="Ig-like" evidence="15">
    <location>
        <begin position="41"/>
        <end position="107"/>
    </location>
</feature>
<dbReference type="OrthoDB" id="418412at2759"/>
<dbReference type="Proteomes" id="UP000568556">
    <property type="component" value="Unassembled WGS sequence"/>
</dbReference>
<evidence type="ECO:0000259" key="15">
    <source>
        <dbReference type="PROSITE" id="PS50835"/>
    </source>
</evidence>
<feature type="signal peptide" evidence="14">
    <location>
        <begin position="1"/>
        <end position="31"/>
    </location>
</feature>
<dbReference type="InterPro" id="IPR053073">
    <property type="entry name" value="IL11/IL27_subunit_beta"/>
</dbReference>
<dbReference type="GO" id="GO:0016020">
    <property type="term" value="C:membrane"/>
    <property type="evidence" value="ECO:0007669"/>
    <property type="project" value="UniProtKB-SubCell"/>
</dbReference>
<dbReference type="InterPro" id="IPR036179">
    <property type="entry name" value="Ig-like_dom_sf"/>
</dbReference>
<dbReference type="PROSITE" id="PS01354">
    <property type="entry name" value="HEMATOPO_REC_L_F3"/>
    <property type="match status" value="1"/>
</dbReference>
<dbReference type="SUPFAM" id="SSF49265">
    <property type="entry name" value="Fibronectin type III"/>
    <property type="match status" value="2"/>
</dbReference>
<keyword evidence="11" id="KW-0393">Immunoglobulin domain</keyword>
<dbReference type="PROSITE" id="PS50853">
    <property type="entry name" value="FN3"/>
    <property type="match status" value="1"/>
</dbReference>
<feature type="chain" id="PRO_5029641823" evidence="14">
    <location>
        <begin position="32"/>
        <end position="422"/>
    </location>
</feature>
<dbReference type="SMART" id="SM00060">
    <property type="entry name" value="FN3"/>
    <property type="match status" value="2"/>
</dbReference>
<dbReference type="AlphaFoldDB" id="A0A7L0U9D5"/>
<reference evidence="17 18" key="1">
    <citation type="submission" date="2019-09" db="EMBL/GenBank/DDBJ databases">
        <title>Bird 10,000 Genomes (B10K) Project - Family phase.</title>
        <authorList>
            <person name="Zhang G."/>
        </authorList>
    </citation>
    <scope>NUCLEOTIDE SEQUENCE [LARGE SCALE GENOMIC DNA]</scope>
    <source>
        <strain evidence="17">B10K-DU-008-62</strain>
        <tissue evidence="17">Mixed tissue sample</tissue>
    </source>
</reference>
<feature type="compositionally biased region" description="Polar residues" evidence="12">
    <location>
        <begin position="330"/>
        <end position="340"/>
    </location>
</feature>
<dbReference type="PANTHER" id="PTHR48483">
    <property type="entry name" value="INTERLEUKIN-27 SUBUNIT BETA"/>
    <property type="match status" value="1"/>
</dbReference>
<keyword evidence="5" id="KW-0677">Repeat</keyword>
<evidence type="ECO:0000256" key="14">
    <source>
        <dbReference type="SAM" id="SignalP"/>
    </source>
</evidence>
<keyword evidence="7 13" id="KW-0472">Membrane</keyword>
<evidence type="ECO:0000313" key="17">
    <source>
        <dbReference type="EMBL" id="NXL62430.1"/>
    </source>
</evidence>
<dbReference type="SMART" id="SM00408">
    <property type="entry name" value="IGc2"/>
    <property type="match status" value="1"/>
</dbReference>
<proteinExistence type="inferred from homology"/>
<organism evidence="17 18">
    <name type="scientific">Chordeiles acutipennis</name>
    <name type="common">Lesser nighthawk</name>
    <name type="synonym">Caprimulgus acutipennis</name>
    <dbReference type="NCBI Taxonomy" id="118183"/>
    <lineage>
        <taxon>Eukaryota</taxon>
        <taxon>Metazoa</taxon>
        <taxon>Chordata</taxon>
        <taxon>Craniata</taxon>
        <taxon>Vertebrata</taxon>
        <taxon>Euteleostomi</taxon>
        <taxon>Archelosauria</taxon>
        <taxon>Archosauria</taxon>
        <taxon>Dinosauria</taxon>
        <taxon>Saurischia</taxon>
        <taxon>Theropoda</taxon>
        <taxon>Coelurosauria</taxon>
        <taxon>Aves</taxon>
        <taxon>Neognathae</taxon>
        <taxon>Neoaves</taxon>
        <taxon>Strisores</taxon>
        <taxon>Caprimulgiformes</taxon>
        <taxon>Caprimulgidae</taxon>
        <taxon>Chordeilinae</taxon>
        <taxon>Chordeiles</taxon>
    </lineage>
</organism>
<dbReference type="SUPFAM" id="SSF48726">
    <property type="entry name" value="Immunoglobulin"/>
    <property type="match status" value="1"/>
</dbReference>
<evidence type="ECO:0000256" key="12">
    <source>
        <dbReference type="SAM" id="MobiDB-lite"/>
    </source>
</evidence>
<keyword evidence="10" id="KW-0325">Glycoprotein</keyword>
<dbReference type="GO" id="GO:0004896">
    <property type="term" value="F:cytokine receptor activity"/>
    <property type="evidence" value="ECO:0007669"/>
    <property type="project" value="InterPro"/>
</dbReference>
<dbReference type="InterPro" id="IPR036116">
    <property type="entry name" value="FN3_sf"/>
</dbReference>
<evidence type="ECO:0000256" key="3">
    <source>
        <dbReference type="ARBA" id="ARBA00022692"/>
    </source>
</evidence>